<keyword evidence="4" id="KW-0249">Electron transport</keyword>
<keyword evidence="8" id="KW-0732">Signal</keyword>
<evidence type="ECO:0000259" key="9">
    <source>
        <dbReference type="SMART" id="SM00665"/>
    </source>
</evidence>
<reference evidence="10 11" key="1">
    <citation type="journal article" date="2018" name="Evol. Lett.">
        <title>Horizontal gene cluster transfer increased hallucinogenic mushroom diversity.</title>
        <authorList>
            <person name="Reynolds H.T."/>
            <person name="Vijayakumar V."/>
            <person name="Gluck-Thaler E."/>
            <person name="Korotkin H.B."/>
            <person name="Matheny P.B."/>
            <person name="Slot J.C."/>
        </authorList>
    </citation>
    <scope>NUCLEOTIDE SEQUENCE [LARGE SCALE GENOMIC DNA]</scope>
    <source>
        <strain evidence="10 11">2631</strain>
    </source>
</reference>
<dbReference type="STRING" id="93625.A0A409XE67"/>
<dbReference type="PANTHER" id="PTHR47797:SF3">
    <property type="entry name" value="CYTOCHROME B561 DOMAIN-CONTAINING PROTEIN"/>
    <property type="match status" value="1"/>
</dbReference>
<evidence type="ECO:0000256" key="1">
    <source>
        <dbReference type="ARBA" id="ARBA00004370"/>
    </source>
</evidence>
<dbReference type="SUPFAM" id="SSF49344">
    <property type="entry name" value="CBD9-like"/>
    <property type="match status" value="1"/>
</dbReference>
<evidence type="ECO:0000256" key="7">
    <source>
        <dbReference type="SAM" id="Phobius"/>
    </source>
</evidence>
<proteinExistence type="predicted"/>
<name>A0A409XE67_PSICY</name>
<keyword evidence="6 7" id="KW-0472">Membrane</keyword>
<accession>A0A409XE67</accession>
<feature type="chain" id="PRO_5019074626" description="Cytochrome b561 domain-containing protein" evidence="8">
    <location>
        <begin position="30"/>
        <end position="421"/>
    </location>
</feature>
<feature type="transmembrane region" description="Helical" evidence="7">
    <location>
        <begin position="361"/>
        <end position="383"/>
    </location>
</feature>
<evidence type="ECO:0000256" key="4">
    <source>
        <dbReference type="ARBA" id="ARBA00022982"/>
    </source>
</evidence>
<comment type="caution">
    <text evidence="10">The sequence shown here is derived from an EMBL/GenBank/DDBJ whole genome shotgun (WGS) entry which is preliminary data.</text>
</comment>
<comment type="subcellular location">
    <subcellularLocation>
        <location evidence="1">Membrane</location>
    </subcellularLocation>
</comment>
<evidence type="ECO:0000313" key="10">
    <source>
        <dbReference type="EMBL" id="PPQ89089.1"/>
    </source>
</evidence>
<feature type="transmembrane region" description="Helical" evidence="7">
    <location>
        <begin position="250"/>
        <end position="268"/>
    </location>
</feature>
<dbReference type="InterPro" id="IPR015920">
    <property type="entry name" value="Cellobiose_DH-like_cyt"/>
</dbReference>
<feature type="signal peptide" evidence="8">
    <location>
        <begin position="1"/>
        <end position="29"/>
    </location>
</feature>
<feature type="transmembrane region" description="Helical" evidence="7">
    <location>
        <begin position="322"/>
        <end position="341"/>
    </location>
</feature>
<dbReference type="OrthoDB" id="19261at2759"/>
<dbReference type="GO" id="GO:0016020">
    <property type="term" value="C:membrane"/>
    <property type="evidence" value="ECO:0007669"/>
    <property type="project" value="UniProtKB-SubCell"/>
</dbReference>
<evidence type="ECO:0000313" key="11">
    <source>
        <dbReference type="Proteomes" id="UP000283269"/>
    </source>
</evidence>
<dbReference type="Proteomes" id="UP000283269">
    <property type="component" value="Unassembled WGS sequence"/>
</dbReference>
<evidence type="ECO:0000256" key="2">
    <source>
        <dbReference type="ARBA" id="ARBA00022448"/>
    </source>
</evidence>
<dbReference type="AlphaFoldDB" id="A0A409XE67"/>
<keyword evidence="5 7" id="KW-1133">Transmembrane helix</keyword>
<keyword evidence="2" id="KW-0813">Transport</keyword>
<evidence type="ECO:0000256" key="5">
    <source>
        <dbReference type="ARBA" id="ARBA00022989"/>
    </source>
</evidence>
<feature type="domain" description="Cytochrome b561" evidence="9">
    <location>
        <begin position="210"/>
        <end position="345"/>
    </location>
</feature>
<evidence type="ECO:0000256" key="6">
    <source>
        <dbReference type="ARBA" id="ARBA00023136"/>
    </source>
</evidence>
<dbReference type="PANTHER" id="PTHR47797">
    <property type="entry name" value="DEHYDROGENASE, PUTATIVE (AFU_ORTHOLOGUE AFUA_8G05805)-RELATED"/>
    <property type="match status" value="1"/>
</dbReference>
<feature type="transmembrane region" description="Helical" evidence="7">
    <location>
        <begin position="208"/>
        <end position="230"/>
    </location>
</feature>
<dbReference type="SMART" id="SM00665">
    <property type="entry name" value="B561"/>
    <property type="match status" value="1"/>
</dbReference>
<keyword evidence="3 7" id="KW-0812">Transmembrane</keyword>
<protein>
    <recommendedName>
        <fullName evidence="9">Cytochrome b561 domain-containing protein</fullName>
    </recommendedName>
</protein>
<gene>
    <name evidence="10" type="ORF">CVT25_006461</name>
</gene>
<dbReference type="CDD" id="cd08760">
    <property type="entry name" value="Cyt_b561_FRRS1_like"/>
    <property type="match status" value="1"/>
</dbReference>
<dbReference type="EMBL" id="NHYD01001946">
    <property type="protein sequence ID" value="PPQ89089.1"/>
    <property type="molecule type" value="Genomic_DNA"/>
</dbReference>
<dbReference type="InParanoid" id="A0A409XE67"/>
<feature type="transmembrane region" description="Helical" evidence="7">
    <location>
        <begin position="283"/>
        <end position="302"/>
    </location>
</feature>
<dbReference type="Gene3D" id="2.60.40.1210">
    <property type="entry name" value="Cellobiose dehydrogenase, cytochrome domain"/>
    <property type="match status" value="1"/>
</dbReference>
<dbReference type="Gene3D" id="1.20.120.1770">
    <property type="match status" value="1"/>
</dbReference>
<keyword evidence="11" id="KW-1185">Reference proteome</keyword>
<evidence type="ECO:0000256" key="8">
    <source>
        <dbReference type="SAM" id="SignalP"/>
    </source>
</evidence>
<dbReference type="InterPro" id="IPR006593">
    <property type="entry name" value="Cyt_b561/ferric_Rdtase_TM"/>
</dbReference>
<evidence type="ECO:0000256" key="3">
    <source>
        <dbReference type="ARBA" id="ARBA00022692"/>
    </source>
</evidence>
<dbReference type="Pfam" id="PF16010">
    <property type="entry name" value="CDH-cyt"/>
    <property type="match status" value="1"/>
</dbReference>
<sequence length="421" mass="46948">MVLFTTKSGCMRAFLAALVGLQCVPISLAAKGDTGCRREVCVSATVEGDVVNFWLNEIGFGSRMPHTHSVIMWKNDDGSTTLSQRYTSGYTMPLQESSPPRVATLVEPKALTRPAQSTTFAFQVPANRSLLASADPKEAMVFAYSPTRPDKDPDSPLTPHRYTGYFTFDLTKDFSGPSFGQQLDNKKPASGTITQGTGTSYKRVEKLIILHGFLVSFGFLVLLPAGSLIARWGRTFTPRWFKLHRISNMYLALPVITLGVLLGPAVVYSKESFRIHFANAHEIYGGVLLLVYYIQVYLGRYIHNRRNQLAKLGPITHPHPPLNIFHIVLGIAIISLAFFQIRSGMQWWETLTGRGPITNWALPLWKAWIIILPLAYFAGYALLPRQFRLEKESSYAPIPVAATEDHAQSTRLLAEDEEDRA</sequence>
<organism evidence="10 11">
    <name type="scientific">Psilocybe cyanescens</name>
    <dbReference type="NCBI Taxonomy" id="93625"/>
    <lineage>
        <taxon>Eukaryota</taxon>
        <taxon>Fungi</taxon>
        <taxon>Dikarya</taxon>
        <taxon>Basidiomycota</taxon>
        <taxon>Agaricomycotina</taxon>
        <taxon>Agaricomycetes</taxon>
        <taxon>Agaricomycetidae</taxon>
        <taxon>Agaricales</taxon>
        <taxon>Agaricineae</taxon>
        <taxon>Strophariaceae</taxon>
        <taxon>Psilocybe</taxon>
    </lineage>
</organism>